<keyword evidence="3" id="KW-1185">Reference proteome</keyword>
<proteinExistence type="inferred from homology"/>
<dbReference type="Proteomes" id="UP000265768">
    <property type="component" value="Unassembled WGS sequence"/>
</dbReference>
<sequence>MIYLGGSDRIGTVHPRFEVDAPEPTFLAAHPRLPLVYAVHERPDGGLGVYDRELEPVAILPSGGNGPCHLAVDPSGRWVAVAHYGDGSVAVHDLGADGVPTGVRVLAGEGGGPHPNQDGPHAHQCVFGDDGVLYVTDLGSDEIRRYRLGEEIQTLDPVRLKPGGGPRHMTTDGRHWYVANELDATVSVHDRAWTELSRTPASGFSGLNYPSHIELSADGRHLYIANRGPDTIGVFAVGDGRVTPVAEVSSGGAWPRHFALAGGRVYVACQRAGHVAVFSLAGGLPEPTGETIAHPGAACVLPVTPAEHEDG</sequence>
<name>A0A3A4BMU8_9ACTN</name>
<dbReference type="GO" id="GO:0017057">
    <property type="term" value="F:6-phosphogluconolactonase activity"/>
    <property type="evidence" value="ECO:0007669"/>
    <property type="project" value="TreeGrafter"/>
</dbReference>
<dbReference type="AlphaFoldDB" id="A0A3A4BMU8"/>
<protein>
    <submittedName>
        <fullName evidence="2">Lactonase family protein</fullName>
    </submittedName>
</protein>
<comment type="similarity">
    <text evidence="1">Belongs to the cycloisomerase 2 family.</text>
</comment>
<dbReference type="InterPro" id="IPR011048">
    <property type="entry name" value="Haem_d1_sf"/>
</dbReference>
<dbReference type="OrthoDB" id="9790815at2"/>
<gene>
    <name evidence="2" type="ORF">D5H75_12720</name>
</gene>
<evidence type="ECO:0000313" key="2">
    <source>
        <dbReference type="EMBL" id="RJL32404.1"/>
    </source>
</evidence>
<dbReference type="PANTHER" id="PTHR30344">
    <property type="entry name" value="6-PHOSPHOGLUCONOLACTONASE-RELATED"/>
    <property type="match status" value="1"/>
</dbReference>
<dbReference type="EMBL" id="QZEY01000004">
    <property type="protein sequence ID" value="RJL32404.1"/>
    <property type="molecule type" value="Genomic_DNA"/>
</dbReference>
<dbReference type="PANTHER" id="PTHR30344:SF1">
    <property type="entry name" value="6-PHOSPHOGLUCONOLACTONASE"/>
    <property type="match status" value="1"/>
</dbReference>
<dbReference type="InterPro" id="IPR019405">
    <property type="entry name" value="Lactonase_7-beta_prop"/>
</dbReference>
<dbReference type="Pfam" id="PF10282">
    <property type="entry name" value="Lactonase"/>
    <property type="match status" value="1"/>
</dbReference>
<dbReference type="SUPFAM" id="SSF51004">
    <property type="entry name" value="C-terminal (heme d1) domain of cytochrome cd1-nitrite reductase"/>
    <property type="match status" value="1"/>
</dbReference>
<comment type="caution">
    <text evidence="2">The sequence shown here is derived from an EMBL/GenBank/DDBJ whole genome shotgun (WGS) entry which is preliminary data.</text>
</comment>
<dbReference type="Gene3D" id="2.130.10.10">
    <property type="entry name" value="YVTN repeat-like/Quinoprotein amine dehydrogenase"/>
    <property type="match status" value="1"/>
</dbReference>
<dbReference type="InterPro" id="IPR015943">
    <property type="entry name" value="WD40/YVTN_repeat-like_dom_sf"/>
</dbReference>
<organism evidence="2 3">
    <name type="scientific">Bailinhaonella thermotolerans</name>
    <dbReference type="NCBI Taxonomy" id="1070861"/>
    <lineage>
        <taxon>Bacteria</taxon>
        <taxon>Bacillati</taxon>
        <taxon>Actinomycetota</taxon>
        <taxon>Actinomycetes</taxon>
        <taxon>Streptosporangiales</taxon>
        <taxon>Streptosporangiaceae</taxon>
        <taxon>Bailinhaonella</taxon>
    </lineage>
</organism>
<dbReference type="InterPro" id="IPR050282">
    <property type="entry name" value="Cycloisomerase_2"/>
</dbReference>
<reference evidence="2 3" key="1">
    <citation type="submission" date="2018-09" db="EMBL/GenBank/DDBJ databases">
        <title>YIM 75507 draft genome.</title>
        <authorList>
            <person name="Tang S."/>
            <person name="Feng Y."/>
        </authorList>
    </citation>
    <scope>NUCLEOTIDE SEQUENCE [LARGE SCALE GENOMIC DNA]</scope>
    <source>
        <strain evidence="2 3">YIM 75507</strain>
    </source>
</reference>
<evidence type="ECO:0000313" key="3">
    <source>
        <dbReference type="Proteomes" id="UP000265768"/>
    </source>
</evidence>
<accession>A0A3A4BMU8</accession>
<evidence type="ECO:0000256" key="1">
    <source>
        <dbReference type="ARBA" id="ARBA00005564"/>
    </source>
</evidence>